<protein>
    <submittedName>
        <fullName evidence="1">Uncharacterized protein</fullName>
    </submittedName>
</protein>
<evidence type="ECO:0000313" key="1">
    <source>
        <dbReference type="EMBL" id="MFK4001839.1"/>
    </source>
</evidence>
<name>A0ABW8LD31_9GAMM</name>
<gene>
    <name evidence="1" type="ORF">ACI2I3_10875</name>
</gene>
<accession>A0ABW8LD31</accession>
<dbReference type="EMBL" id="JBJDPD010000023">
    <property type="protein sequence ID" value="MFK4001839.1"/>
    <property type="molecule type" value="Genomic_DNA"/>
</dbReference>
<dbReference type="RefSeq" id="WP_114700856.1">
    <property type="nucleotide sequence ID" value="NZ_JBJDPD010000023.1"/>
</dbReference>
<comment type="caution">
    <text evidence="1">The sequence shown here is derived from an EMBL/GenBank/DDBJ whole genome shotgun (WGS) entry which is preliminary data.</text>
</comment>
<reference evidence="1 2" key="1">
    <citation type="submission" date="2024-11" db="EMBL/GenBank/DDBJ databases">
        <title>The Natural Products Discovery Center: Release of the First 8490 Sequenced Strains for Exploring Actinobacteria Biosynthetic Diversity.</title>
        <authorList>
            <person name="Kalkreuter E."/>
            <person name="Kautsar S.A."/>
            <person name="Yang D."/>
            <person name="Bader C.D."/>
            <person name="Teijaro C.N."/>
            <person name="Fluegel L."/>
            <person name="Davis C.M."/>
            <person name="Simpson J.R."/>
            <person name="Lauterbach L."/>
            <person name="Steele A.D."/>
            <person name="Gui C."/>
            <person name="Meng S."/>
            <person name="Li G."/>
            <person name="Viehrig K."/>
            <person name="Ye F."/>
            <person name="Su P."/>
            <person name="Kiefer A.F."/>
            <person name="Nichols A."/>
            <person name="Cepeda A.J."/>
            <person name="Yan W."/>
            <person name="Fan B."/>
            <person name="Jiang Y."/>
            <person name="Adhikari A."/>
            <person name="Zheng C.-J."/>
            <person name="Schuster L."/>
            <person name="Cowan T.M."/>
            <person name="Smanski M.J."/>
            <person name="Chevrette M.G."/>
            <person name="De Carvalho L.P.S."/>
            <person name="Shen B."/>
        </authorList>
    </citation>
    <scope>NUCLEOTIDE SEQUENCE [LARGE SCALE GENOMIC DNA]</scope>
    <source>
        <strain evidence="1 2">NPDC077433</strain>
    </source>
</reference>
<proteinExistence type="predicted"/>
<dbReference type="Proteomes" id="UP001620234">
    <property type="component" value="Unassembled WGS sequence"/>
</dbReference>
<organism evidence="1 2">
    <name type="scientific">Psychrobacter namhaensis</name>
    <dbReference type="NCBI Taxonomy" id="292734"/>
    <lineage>
        <taxon>Bacteria</taxon>
        <taxon>Pseudomonadati</taxon>
        <taxon>Pseudomonadota</taxon>
        <taxon>Gammaproteobacteria</taxon>
        <taxon>Moraxellales</taxon>
        <taxon>Moraxellaceae</taxon>
        <taxon>Psychrobacter</taxon>
    </lineage>
</organism>
<keyword evidence="2" id="KW-1185">Reference proteome</keyword>
<sequence length="60" mass="6594">MANSISTTSNSQTTTNITLANQAINGAHDEGLSVVQSKQRKFNKYRAMRQPNQTQVRGAE</sequence>
<evidence type="ECO:0000313" key="2">
    <source>
        <dbReference type="Proteomes" id="UP001620234"/>
    </source>
</evidence>